<comment type="caution">
    <text evidence="2">The sequence shown here is derived from an EMBL/GenBank/DDBJ whole genome shotgun (WGS) entry which is preliminary data.</text>
</comment>
<organism evidence="2 3">
    <name type="scientific">Formosimonas limnophila</name>
    <dbReference type="NCBI Taxonomy" id="1384487"/>
    <lineage>
        <taxon>Bacteria</taxon>
        <taxon>Pseudomonadati</taxon>
        <taxon>Pseudomonadota</taxon>
        <taxon>Betaproteobacteria</taxon>
        <taxon>Burkholderiales</taxon>
        <taxon>Burkholderiaceae</taxon>
        <taxon>Formosimonas</taxon>
    </lineage>
</organism>
<dbReference type="RefSeq" id="WP_189493758.1">
    <property type="nucleotide sequence ID" value="NZ_BMZG01000012.1"/>
</dbReference>
<reference evidence="2" key="1">
    <citation type="journal article" date="2014" name="Int. J. Syst. Evol. Microbiol.">
        <title>Complete genome sequence of Corynebacterium casei LMG S-19264T (=DSM 44701T), isolated from a smear-ripened cheese.</title>
        <authorList>
            <consortium name="US DOE Joint Genome Institute (JGI-PGF)"/>
            <person name="Walter F."/>
            <person name="Albersmeier A."/>
            <person name="Kalinowski J."/>
            <person name="Ruckert C."/>
        </authorList>
    </citation>
    <scope>NUCLEOTIDE SEQUENCE</scope>
    <source>
        <strain evidence="2">KCTC 32501</strain>
    </source>
</reference>
<evidence type="ECO:0000256" key="1">
    <source>
        <dbReference type="SAM" id="MobiDB-lite"/>
    </source>
</evidence>
<proteinExistence type="predicted"/>
<protein>
    <submittedName>
        <fullName evidence="2">Uncharacterized protein</fullName>
    </submittedName>
</protein>
<sequence>MSDADAARKIGVSQSHVSNVRVRLNIEAFKPIYRIEWTNEILSLLGKVSDAKISQRFGIAHTPIALKRKELGIAPFKQPAPLVQWTDEMLSRLGTQSDASLSRLWGVSGTRIQAKRTQLNIPACPTPEWTPDKLALLGTAPDKELANQWGFPAHKVSTRRKRLGIPAHHQKSPNTVWTSEMLAVLGTDADSVIAARLNLPHTVVHKKRAQLGIKAAHATAPAFKWTDETIALLGKHSDAAIGKQLGIHHACVGDKRRLLGIKAYLPPHVKPPKARTRTIWTDDMLNKLGTDTDRALAKQFGIGTKVVCLKRHAQGITPYGKKAQPINTQTNSLEMPSEPTPKTMPSEPKSWSEQYLSMLGTLPDEDLAKQMGILKKEVRFMRIRRLIKQWQPE</sequence>
<name>A0A8J3CLV3_9BURK</name>
<dbReference type="EMBL" id="BMZG01000012">
    <property type="protein sequence ID" value="GHA78394.1"/>
    <property type="molecule type" value="Genomic_DNA"/>
</dbReference>
<dbReference type="Proteomes" id="UP000614287">
    <property type="component" value="Unassembled WGS sequence"/>
</dbReference>
<gene>
    <name evidence="2" type="ORF">GCM10009007_19250</name>
</gene>
<reference evidence="2" key="2">
    <citation type="submission" date="2020-09" db="EMBL/GenBank/DDBJ databases">
        <authorList>
            <person name="Sun Q."/>
            <person name="Kim S."/>
        </authorList>
    </citation>
    <scope>NUCLEOTIDE SEQUENCE</scope>
    <source>
        <strain evidence="2">KCTC 32501</strain>
    </source>
</reference>
<keyword evidence="3" id="KW-1185">Reference proteome</keyword>
<evidence type="ECO:0000313" key="2">
    <source>
        <dbReference type="EMBL" id="GHA78394.1"/>
    </source>
</evidence>
<evidence type="ECO:0000313" key="3">
    <source>
        <dbReference type="Proteomes" id="UP000614287"/>
    </source>
</evidence>
<dbReference type="AlphaFoldDB" id="A0A8J3CLV3"/>
<feature type="compositionally biased region" description="Polar residues" evidence="1">
    <location>
        <begin position="325"/>
        <end position="334"/>
    </location>
</feature>
<feature type="region of interest" description="Disordered" evidence="1">
    <location>
        <begin position="319"/>
        <end position="349"/>
    </location>
</feature>
<accession>A0A8J3CLV3</accession>